<dbReference type="Proteomes" id="UP000031668">
    <property type="component" value="Unassembled WGS sequence"/>
</dbReference>
<gene>
    <name evidence="1" type="ORF">RF11_06923</name>
</gene>
<evidence type="ECO:0000313" key="2">
    <source>
        <dbReference type="Proteomes" id="UP000031668"/>
    </source>
</evidence>
<evidence type="ECO:0000313" key="1">
    <source>
        <dbReference type="EMBL" id="KII68485.1"/>
    </source>
</evidence>
<proteinExistence type="predicted"/>
<organism evidence="1 2">
    <name type="scientific">Thelohanellus kitauei</name>
    <name type="common">Myxosporean</name>
    <dbReference type="NCBI Taxonomy" id="669202"/>
    <lineage>
        <taxon>Eukaryota</taxon>
        <taxon>Metazoa</taxon>
        <taxon>Cnidaria</taxon>
        <taxon>Myxozoa</taxon>
        <taxon>Myxosporea</taxon>
        <taxon>Bivalvulida</taxon>
        <taxon>Platysporina</taxon>
        <taxon>Myxobolidae</taxon>
        <taxon>Thelohanellus</taxon>
    </lineage>
</organism>
<dbReference type="AlphaFoldDB" id="A0A0C2MWE3"/>
<reference evidence="1 2" key="1">
    <citation type="journal article" date="2014" name="Genome Biol. Evol.">
        <title>The genome of the myxosporean Thelohanellus kitauei shows adaptations to nutrient acquisition within its fish host.</title>
        <authorList>
            <person name="Yang Y."/>
            <person name="Xiong J."/>
            <person name="Zhou Z."/>
            <person name="Huo F."/>
            <person name="Miao W."/>
            <person name="Ran C."/>
            <person name="Liu Y."/>
            <person name="Zhang J."/>
            <person name="Feng J."/>
            <person name="Wang M."/>
            <person name="Wang M."/>
            <person name="Wang L."/>
            <person name="Yao B."/>
        </authorList>
    </citation>
    <scope>NUCLEOTIDE SEQUENCE [LARGE SCALE GENOMIC DNA]</scope>
    <source>
        <strain evidence="1">Wuqing</strain>
    </source>
</reference>
<sequence>MRDYLDSEQGDYCADISKQPLDQELLDGIKKELLDKLSNEEKKLHDDLVTDLILNKENCELTTDVEYKKLLEPKYAMETLFPTKDIKDYYFPTVCYLMAMDYDLEHFESEVTGILDFN</sequence>
<protein>
    <submittedName>
        <fullName evidence="1">Uncharacterized protein</fullName>
    </submittedName>
</protein>
<comment type="caution">
    <text evidence="1">The sequence shown here is derived from an EMBL/GenBank/DDBJ whole genome shotgun (WGS) entry which is preliminary data.</text>
</comment>
<dbReference type="EMBL" id="JWZT01002856">
    <property type="protein sequence ID" value="KII68485.1"/>
    <property type="molecule type" value="Genomic_DNA"/>
</dbReference>
<name>A0A0C2MWE3_THEKT</name>
<keyword evidence="2" id="KW-1185">Reference proteome</keyword>
<accession>A0A0C2MWE3</accession>